<reference evidence="6 7" key="1">
    <citation type="journal article" date="2021" name="Nat. Plants">
        <title>The Taxus genome provides insights into paclitaxel biosynthesis.</title>
        <authorList>
            <person name="Xiong X."/>
            <person name="Gou J."/>
            <person name="Liao Q."/>
            <person name="Li Y."/>
            <person name="Zhou Q."/>
            <person name="Bi G."/>
            <person name="Li C."/>
            <person name="Du R."/>
            <person name="Wang X."/>
            <person name="Sun T."/>
            <person name="Guo L."/>
            <person name="Liang H."/>
            <person name="Lu P."/>
            <person name="Wu Y."/>
            <person name="Zhang Z."/>
            <person name="Ro D.K."/>
            <person name="Shang Y."/>
            <person name="Huang S."/>
            <person name="Yan J."/>
        </authorList>
    </citation>
    <scope>NUCLEOTIDE SEQUENCE [LARGE SCALE GENOMIC DNA]</scope>
    <source>
        <strain evidence="6">Ta-2019</strain>
    </source>
</reference>
<keyword evidence="4" id="KW-0472">Membrane</keyword>
<feature type="compositionally biased region" description="Polar residues" evidence="3">
    <location>
        <begin position="1"/>
        <end position="11"/>
    </location>
</feature>
<protein>
    <recommendedName>
        <fullName evidence="5">Aminotransferase class I/classII large domain-containing protein</fullName>
    </recommendedName>
</protein>
<sequence>MTQINKNTGSEVEQVGKKERERGPGAMRVIVPLQGVVQGRGGVVLGSIIPCVLFYFLQLYLRRNRSSPPEPPPAESESQARSSQRIQRTLSRSPSRPVFVSSRAAHMSDREDSRYYLGWKAYNDDPYDAEINPHGVIQMGLAENQLSLDLIEDWLESHPDALSWGGAHNMPLSIRGIAGYQDSYGMPALRTAMAGFMGDVMKASFDPSQLILTAGATSAIEILGFCLAEPGNAFLVPTPYYPGFDRDIKWRTGVDLVPVPCRSTDNFNVTITALERAFNQTKKRGTAVRALLISNPSNPAGNTLDSNMLTMLLEFAREKNIHLICDEIYAGSVYDSPEFTSIAKVLESGEFDKSRVHIIYGTSKDLGLAGFRVGALYSYNDKVLKAAKKFARFCSVSSLTQRLLIAIISDTQFIQNYMSEHQRRLGERFSVIREGLKKAGIKCAKSNGGLYCWVEMANLMPSFNQKGEHKLWERLLSEAKINVTPGSACHCIEPGWFRVCFATLTDHDTIVALQRILEFSKRCKPYPQ</sequence>
<organism evidence="6 7">
    <name type="scientific">Taxus chinensis</name>
    <name type="common">Chinese yew</name>
    <name type="synonym">Taxus wallichiana var. chinensis</name>
    <dbReference type="NCBI Taxonomy" id="29808"/>
    <lineage>
        <taxon>Eukaryota</taxon>
        <taxon>Viridiplantae</taxon>
        <taxon>Streptophyta</taxon>
        <taxon>Embryophyta</taxon>
        <taxon>Tracheophyta</taxon>
        <taxon>Spermatophyta</taxon>
        <taxon>Pinopsida</taxon>
        <taxon>Pinidae</taxon>
        <taxon>Conifers II</taxon>
        <taxon>Cupressales</taxon>
        <taxon>Taxaceae</taxon>
        <taxon>Taxus</taxon>
    </lineage>
</organism>
<keyword evidence="4" id="KW-0812">Transmembrane</keyword>
<dbReference type="OMA" id="MYGSEEF"/>
<evidence type="ECO:0000256" key="3">
    <source>
        <dbReference type="SAM" id="MobiDB-lite"/>
    </source>
</evidence>
<dbReference type="AlphaFoldDB" id="A0AA38LDJ9"/>
<dbReference type="InterPro" id="IPR015422">
    <property type="entry name" value="PyrdxlP-dep_Trfase_small"/>
</dbReference>
<dbReference type="Gene3D" id="3.40.640.10">
    <property type="entry name" value="Type I PLP-dependent aspartate aminotransferase-like (Major domain)"/>
    <property type="match status" value="1"/>
</dbReference>
<dbReference type="PRINTS" id="PR00753">
    <property type="entry name" value="ACCSYNTHASE"/>
</dbReference>
<evidence type="ECO:0000313" key="6">
    <source>
        <dbReference type="EMBL" id="KAH9316852.1"/>
    </source>
</evidence>
<comment type="similarity">
    <text evidence="1">Belongs to the class-I pyridoxal-phosphate-dependent aminotransferase family.</text>
</comment>
<evidence type="ECO:0000259" key="5">
    <source>
        <dbReference type="Pfam" id="PF00155"/>
    </source>
</evidence>
<dbReference type="InterPro" id="IPR015424">
    <property type="entry name" value="PyrdxlP-dep_Trfase"/>
</dbReference>
<keyword evidence="2" id="KW-0663">Pyridoxal phosphate</keyword>
<feature type="domain" description="Aminotransferase class I/classII large" evidence="5">
    <location>
        <begin position="137"/>
        <end position="516"/>
    </location>
</feature>
<dbReference type="GO" id="GO:0006520">
    <property type="term" value="P:amino acid metabolic process"/>
    <property type="evidence" value="ECO:0007669"/>
    <property type="project" value="TreeGrafter"/>
</dbReference>
<dbReference type="PANTHER" id="PTHR43795:SF85">
    <property type="entry name" value="AMINOTRANSFERASE ACS10-RELATED"/>
    <property type="match status" value="1"/>
</dbReference>
<evidence type="ECO:0000256" key="1">
    <source>
        <dbReference type="ARBA" id="ARBA00007441"/>
    </source>
</evidence>
<dbReference type="PROSITE" id="PS00105">
    <property type="entry name" value="AA_TRANSFER_CLASS_1"/>
    <property type="match status" value="1"/>
</dbReference>
<dbReference type="InterPro" id="IPR015421">
    <property type="entry name" value="PyrdxlP-dep_Trfase_major"/>
</dbReference>
<dbReference type="Gene3D" id="3.90.1150.10">
    <property type="entry name" value="Aspartate Aminotransferase, domain 1"/>
    <property type="match status" value="1"/>
</dbReference>
<evidence type="ECO:0000313" key="7">
    <source>
        <dbReference type="Proteomes" id="UP000824469"/>
    </source>
</evidence>
<feature type="region of interest" description="Disordered" evidence="3">
    <location>
        <begin position="65"/>
        <end position="105"/>
    </location>
</feature>
<dbReference type="Pfam" id="PF00155">
    <property type="entry name" value="Aminotran_1_2"/>
    <property type="match status" value="1"/>
</dbReference>
<dbReference type="InterPro" id="IPR050478">
    <property type="entry name" value="Ethylene_sulfur-biosynth"/>
</dbReference>
<feature type="transmembrane region" description="Helical" evidence="4">
    <location>
        <begin position="42"/>
        <end position="61"/>
    </location>
</feature>
<dbReference type="InterPro" id="IPR004838">
    <property type="entry name" value="NHTrfase_class1_PyrdxlP-BS"/>
</dbReference>
<gene>
    <name evidence="6" type="ORF">KI387_018621</name>
</gene>
<keyword evidence="4" id="KW-1133">Transmembrane helix</keyword>
<dbReference type="PANTHER" id="PTHR43795">
    <property type="entry name" value="BIFUNCTIONAL ASPARTATE AMINOTRANSFERASE AND GLUTAMATE/ASPARTATE-PREPHENATE AMINOTRANSFERASE-RELATED"/>
    <property type="match status" value="1"/>
</dbReference>
<feature type="region of interest" description="Disordered" evidence="3">
    <location>
        <begin position="1"/>
        <end position="23"/>
    </location>
</feature>
<comment type="caution">
    <text evidence="6">The sequence shown here is derived from an EMBL/GenBank/DDBJ whole genome shotgun (WGS) entry which is preliminary data.</text>
</comment>
<dbReference type="CDD" id="cd00609">
    <property type="entry name" value="AAT_like"/>
    <property type="match status" value="1"/>
</dbReference>
<dbReference type="InterPro" id="IPR004839">
    <property type="entry name" value="Aminotransferase_I/II_large"/>
</dbReference>
<dbReference type="SUPFAM" id="SSF53383">
    <property type="entry name" value="PLP-dependent transferases"/>
    <property type="match status" value="1"/>
</dbReference>
<dbReference type="GO" id="GO:0008483">
    <property type="term" value="F:transaminase activity"/>
    <property type="evidence" value="ECO:0007669"/>
    <property type="project" value="TreeGrafter"/>
</dbReference>
<feature type="compositionally biased region" description="Basic and acidic residues" evidence="3">
    <location>
        <begin position="14"/>
        <end position="23"/>
    </location>
</feature>
<evidence type="ECO:0000256" key="4">
    <source>
        <dbReference type="SAM" id="Phobius"/>
    </source>
</evidence>
<dbReference type="Proteomes" id="UP000824469">
    <property type="component" value="Unassembled WGS sequence"/>
</dbReference>
<evidence type="ECO:0000256" key="2">
    <source>
        <dbReference type="ARBA" id="ARBA00022898"/>
    </source>
</evidence>
<dbReference type="GO" id="GO:0030170">
    <property type="term" value="F:pyridoxal phosphate binding"/>
    <property type="evidence" value="ECO:0007669"/>
    <property type="project" value="InterPro"/>
</dbReference>
<feature type="compositionally biased region" description="Low complexity" evidence="3">
    <location>
        <begin position="75"/>
        <end position="103"/>
    </location>
</feature>
<name>A0AA38LDJ9_TAXCH</name>
<accession>A0AA38LDJ9</accession>
<proteinExistence type="inferred from homology"/>
<keyword evidence="7" id="KW-1185">Reference proteome</keyword>
<dbReference type="EMBL" id="JAHRHJ020000004">
    <property type="protein sequence ID" value="KAH9316852.1"/>
    <property type="molecule type" value="Genomic_DNA"/>
</dbReference>